<comment type="caution">
    <text evidence="6">The sequence shown here is derived from an EMBL/GenBank/DDBJ whole genome shotgun (WGS) entry which is preliminary data.</text>
</comment>
<evidence type="ECO:0000256" key="2">
    <source>
        <dbReference type="ARBA" id="ARBA00022692"/>
    </source>
</evidence>
<dbReference type="AlphaFoldDB" id="A0AAD5YJN6"/>
<feature type="transmembrane region" description="Helical" evidence="5">
    <location>
        <begin position="345"/>
        <end position="365"/>
    </location>
</feature>
<accession>A0AAD5YJN6</accession>
<dbReference type="PIRSF" id="PIRSF006060">
    <property type="entry name" value="AA_transporter"/>
    <property type="match status" value="1"/>
</dbReference>
<dbReference type="PANTHER" id="PTHR11785:SF498">
    <property type="entry name" value="HIGH-AFFINITY METHIONINE PERMEASE"/>
    <property type="match status" value="1"/>
</dbReference>
<organism evidence="6 7">
    <name type="scientific">Meripilus lineatus</name>
    <dbReference type="NCBI Taxonomy" id="2056292"/>
    <lineage>
        <taxon>Eukaryota</taxon>
        <taxon>Fungi</taxon>
        <taxon>Dikarya</taxon>
        <taxon>Basidiomycota</taxon>
        <taxon>Agaricomycotina</taxon>
        <taxon>Agaricomycetes</taxon>
        <taxon>Polyporales</taxon>
        <taxon>Meripilaceae</taxon>
        <taxon>Meripilus</taxon>
    </lineage>
</organism>
<feature type="transmembrane region" description="Helical" evidence="5">
    <location>
        <begin position="313"/>
        <end position="333"/>
    </location>
</feature>
<feature type="transmembrane region" description="Helical" evidence="5">
    <location>
        <begin position="58"/>
        <end position="84"/>
    </location>
</feature>
<gene>
    <name evidence="6" type="ORF">NLI96_g126</name>
</gene>
<dbReference type="InterPro" id="IPR002293">
    <property type="entry name" value="AA/rel_permease1"/>
</dbReference>
<dbReference type="GO" id="GO:0016020">
    <property type="term" value="C:membrane"/>
    <property type="evidence" value="ECO:0007669"/>
    <property type="project" value="UniProtKB-SubCell"/>
</dbReference>
<evidence type="ECO:0000256" key="4">
    <source>
        <dbReference type="ARBA" id="ARBA00023136"/>
    </source>
</evidence>
<dbReference type="Proteomes" id="UP001212997">
    <property type="component" value="Unassembled WGS sequence"/>
</dbReference>
<proteinExistence type="predicted"/>
<evidence type="ECO:0008006" key="8">
    <source>
        <dbReference type="Google" id="ProtNLM"/>
    </source>
</evidence>
<sequence length="447" mass="49174">MVQSSVIDLYLTDILHAVNPTSTPSAFASRFVGLLCITFALILHGTKLQWGLRLQNTLGIFKIIILVAMALSGLGALAGIPGFVLQAVRSVPLSFANSGSEQDDLNQPPRNFEWGTMWKGSLSGGANAFVTGLYNVIWSFVGYSNANYALSEIRDPVRTIKKTAPLAMLAITLIYMLVNVAYYAVVDQEEILGSGRIAAALFFGKLWGLKTERLLSVIVATSALGNVLAVLFTHGRGTCIPQCDETLIDLCIVSVVQELGREGILPLSAFFASSKPFNSPFAGLSAQWVMTAIVIITIPPGDAYHFFLNLSSYPFSIFNMFISGGLLLLHISVLKYEWNPPFKAYRSVILFFFISNVFLVFAPLIPPAGGFSPYENLPYWLHVAVATSASIIGVGYWFVWAKWLPSRGHYMLMKWQVIADDGSTRNVFKKRTILPRPFTELRPGEHV</sequence>
<feature type="transmembrane region" description="Helical" evidence="5">
    <location>
        <begin position="281"/>
        <end position="301"/>
    </location>
</feature>
<feature type="transmembrane region" description="Helical" evidence="5">
    <location>
        <begin position="377"/>
        <end position="399"/>
    </location>
</feature>
<dbReference type="GO" id="GO:0015179">
    <property type="term" value="F:L-amino acid transmembrane transporter activity"/>
    <property type="evidence" value="ECO:0007669"/>
    <property type="project" value="TreeGrafter"/>
</dbReference>
<feature type="transmembrane region" description="Helical" evidence="5">
    <location>
        <begin position="214"/>
        <end position="232"/>
    </location>
</feature>
<keyword evidence="7" id="KW-1185">Reference proteome</keyword>
<evidence type="ECO:0000256" key="1">
    <source>
        <dbReference type="ARBA" id="ARBA00004141"/>
    </source>
</evidence>
<dbReference type="PANTHER" id="PTHR11785">
    <property type="entry name" value="AMINO ACID TRANSPORTER"/>
    <property type="match status" value="1"/>
</dbReference>
<dbReference type="EMBL" id="JANAWD010000002">
    <property type="protein sequence ID" value="KAJ3492234.1"/>
    <property type="molecule type" value="Genomic_DNA"/>
</dbReference>
<keyword evidence="4 5" id="KW-0472">Membrane</keyword>
<protein>
    <recommendedName>
        <fullName evidence="8">High affinity methionine permease</fullName>
    </recommendedName>
</protein>
<feature type="transmembrane region" description="Helical" evidence="5">
    <location>
        <begin position="124"/>
        <end position="143"/>
    </location>
</feature>
<reference evidence="6" key="1">
    <citation type="submission" date="2022-07" db="EMBL/GenBank/DDBJ databases">
        <title>Genome Sequence of Physisporinus lineatus.</title>
        <authorList>
            <person name="Buettner E."/>
        </authorList>
    </citation>
    <scope>NUCLEOTIDE SEQUENCE</scope>
    <source>
        <strain evidence="6">VT162</strain>
    </source>
</reference>
<keyword evidence="3 5" id="KW-1133">Transmembrane helix</keyword>
<evidence type="ECO:0000313" key="6">
    <source>
        <dbReference type="EMBL" id="KAJ3492234.1"/>
    </source>
</evidence>
<dbReference type="InterPro" id="IPR050598">
    <property type="entry name" value="AminoAcid_Transporter"/>
</dbReference>
<keyword evidence="2 5" id="KW-0812">Transmembrane</keyword>
<feature type="transmembrane region" description="Helical" evidence="5">
    <location>
        <begin position="27"/>
        <end position="46"/>
    </location>
</feature>
<evidence type="ECO:0000256" key="5">
    <source>
        <dbReference type="SAM" id="Phobius"/>
    </source>
</evidence>
<evidence type="ECO:0000313" key="7">
    <source>
        <dbReference type="Proteomes" id="UP001212997"/>
    </source>
</evidence>
<evidence type="ECO:0000256" key="3">
    <source>
        <dbReference type="ARBA" id="ARBA00022989"/>
    </source>
</evidence>
<dbReference type="Pfam" id="PF13520">
    <property type="entry name" value="AA_permease_2"/>
    <property type="match status" value="2"/>
</dbReference>
<name>A0AAD5YJN6_9APHY</name>
<feature type="transmembrane region" description="Helical" evidence="5">
    <location>
        <begin position="164"/>
        <end position="185"/>
    </location>
</feature>
<comment type="subcellular location">
    <subcellularLocation>
        <location evidence="1">Membrane</location>
        <topology evidence="1">Multi-pass membrane protein</topology>
    </subcellularLocation>
</comment>
<dbReference type="Gene3D" id="1.20.1740.10">
    <property type="entry name" value="Amino acid/polyamine transporter I"/>
    <property type="match status" value="1"/>
</dbReference>